<reference evidence="1" key="1">
    <citation type="submission" date="2015-11" db="EMBL/GenBank/DDBJ databases">
        <title>De novo transcriptome assembly of four potential Pierce s Disease insect vectors from Arizona vineyards.</title>
        <authorList>
            <person name="Tassone E.E."/>
        </authorList>
    </citation>
    <scope>NUCLEOTIDE SEQUENCE</scope>
</reference>
<accession>A0A1B6I7H4</accession>
<gene>
    <name evidence="1" type="ORF">g.14415</name>
</gene>
<proteinExistence type="predicted"/>
<organism evidence="1">
    <name type="scientific">Homalodisca liturata</name>
    <dbReference type="NCBI Taxonomy" id="320908"/>
    <lineage>
        <taxon>Eukaryota</taxon>
        <taxon>Metazoa</taxon>
        <taxon>Ecdysozoa</taxon>
        <taxon>Arthropoda</taxon>
        <taxon>Hexapoda</taxon>
        <taxon>Insecta</taxon>
        <taxon>Pterygota</taxon>
        <taxon>Neoptera</taxon>
        <taxon>Paraneoptera</taxon>
        <taxon>Hemiptera</taxon>
        <taxon>Auchenorrhyncha</taxon>
        <taxon>Membracoidea</taxon>
        <taxon>Cicadellidae</taxon>
        <taxon>Cicadellinae</taxon>
        <taxon>Proconiini</taxon>
        <taxon>Homalodisca</taxon>
    </lineage>
</organism>
<dbReference type="EMBL" id="GECU01024815">
    <property type="protein sequence ID" value="JAS82891.1"/>
    <property type="molecule type" value="Transcribed_RNA"/>
</dbReference>
<dbReference type="AlphaFoldDB" id="A0A1B6I7H4"/>
<name>A0A1B6I7H4_9HEMI</name>
<evidence type="ECO:0000313" key="1">
    <source>
        <dbReference type="EMBL" id="JAS82891.1"/>
    </source>
</evidence>
<sequence>MYIIKCFTYIKKNKDSSPQSDEEDFNIIVVKADVPHPNLTPKPSKPVNDLTTSSNFTCKPPLNSKTLAEGQTLDDFFNRNIAFYKRQIINNNIITAHTENQNFVGAIHRKKAKLKHSQKTRIFMKTRFFINS</sequence>
<protein>
    <submittedName>
        <fullName evidence="1">Uncharacterized protein</fullName>
    </submittedName>
</protein>